<dbReference type="SUPFAM" id="SSF52540">
    <property type="entry name" value="P-loop containing nucleoside triphosphate hydrolases"/>
    <property type="match status" value="1"/>
</dbReference>
<evidence type="ECO:0000256" key="6">
    <source>
        <dbReference type="ARBA" id="ARBA00023125"/>
    </source>
</evidence>
<evidence type="ECO:0000256" key="9">
    <source>
        <dbReference type="ARBA" id="ARBA00034808"/>
    </source>
</evidence>
<dbReference type="Gene3D" id="1.10.10.160">
    <property type="match status" value="1"/>
</dbReference>
<dbReference type="Proteomes" id="UP000753961">
    <property type="component" value="Unassembled WGS sequence"/>
</dbReference>
<comment type="catalytic activity">
    <reaction evidence="8">
        <text>Couples ATP hydrolysis with the unwinding of duplex DNA by translocating in the 3'-5' direction.</text>
        <dbReference type="EC" id="5.6.2.4"/>
    </reaction>
</comment>
<keyword evidence="16" id="KW-1185">Reference proteome</keyword>
<dbReference type="EC" id="5.6.2.4" evidence="9"/>
<evidence type="ECO:0000256" key="11">
    <source>
        <dbReference type="ARBA" id="ARBA00048988"/>
    </source>
</evidence>
<evidence type="ECO:0000256" key="7">
    <source>
        <dbReference type="ARBA" id="ARBA00023235"/>
    </source>
</evidence>
<reference evidence="15" key="1">
    <citation type="submission" date="2021-06" db="EMBL/GenBank/DDBJ databases">
        <title>44 bacteria genomes isolated from Dapeng, Shenzhen.</title>
        <authorList>
            <person name="Zheng W."/>
            <person name="Yu S."/>
            <person name="Huang Y."/>
        </authorList>
    </citation>
    <scope>NUCLEOTIDE SEQUENCE</scope>
    <source>
        <strain evidence="15">DP5N28-2</strain>
    </source>
</reference>
<dbReference type="GO" id="GO:0043138">
    <property type="term" value="F:3'-5' DNA helicase activity"/>
    <property type="evidence" value="ECO:0007669"/>
    <property type="project" value="UniProtKB-EC"/>
</dbReference>
<feature type="binding site" evidence="12">
    <location>
        <begin position="27"/>
        <end position="34"/>
    </location>
    <ligand>
        <name>ATP</name>
        <dbReference type="ChEBI" id="CHEBI:30616"/>
    </ligand>
</feature>
<dbReference type="InterPro" id="IPR014016">
    <property type="entry name" value="UvrD-like_ATP-bd"/>
</dbReference>
<keyword evidence="2 12" id="KW-0547">Nucleotide-binding</keyword>
<dbReference type="Gene3D" id="1.10.486.10">
    <property type="entry name" value="PCRA, domain 4"/>
    <property type="match status" value="1"/>
</dbReference>
<dbReference type="InterPro" id="IPR000212">
    <property type="entry name" value="DNA_helicase_UvrD/REP"/>
</dbReference>
<dbReference type="CDD" id="cd18807">
    <property type="entry name" value="SF1_C_UvrD"/>
    <property type="match status" value="1"/>
</dbReference>
<dbReference type="Pfam" id="PF00580">
    <property type="entry name" value="UvrD-helicase"/>
    <property type="match status" value="1"/>
</dbReference>
<comment type="caution">
    <text evidence="15">The sequence shown here is derived from an EMBL/GenBank/DDBJ whole genome shotgun (WGS) entry which is preliminary data.</text>
</comment>
<dbReference type="AlphaFoldDB" id="A0A953HVG1"/>
<accession>A0A953HVG1</accession>
<dbReference type="InterPro" id="IPR027417">
    <property type="entry name" value="P-loop_NTPase"/>
</dbReference>
<dbReference type="PANTHER" id="PTHR11070">
    <property type="entry name" value="UVRD / RECB / PCRA DNA HELICASE FAMILY MEMBER"/>
    <property type="match status" value="1"/>
</dbReference>
<evidence type="ECO:0000256" key="1">
    <source>
        <dbReference type="ARBA" id="ARBA00009922"/>
    </source>
</evidence>
<dbReference type="Gene3D" id="3.40.50.300">
    <property type="entry name" value="P-loop containing nucleotide triphosphate hydrolases"/>
    <property type="match status" value="2"/>
</dbReference>
<keyword evidence="5 12" id="KW-0067">ATP-binding</keyword>
<dbReference type="GO" id="GO:0005524">
    <property type="term" value="F:ATP binding"/>
    <property type="evidence" value="ECO:0007669"/>
    <property type="project" value="UniProtKB-UniRule"/>
</dbReference>
<evidence type="ECO:0000256" key="8">
    <source>
        <dbReference type="ARBA" id="ARBA00034617"/>
    </source>
</evidence>
<comment type="catalytic activity">
    <reaction evidence="11">
        <text>ATP + H2O = ADP + phosphate + H(+)</text>
        <dbReference type="Rhea" id="RHEA:13065"/>
        <dbReference type="ChEBI" id="CHEBI:15377"/>
        <dbReference type="ChEBI" id="CHEBI:15378"/>
        <dbReference type="ChEBI" id="CHEBI:30616"/>
        <dbReference type="ChEBI" id="CHEBI:43474"/>
        <dbReference type="ChEBI" id="CHEBI:456216"/>
        <dbReference type="EC" id="5.6.2.4"/>
    </reaction>
</comment>
<dbReference type="CDD" id="cd17932">
    <property type="entry name" value="DEXQc_UvrD"/>
    <property type="match status" value="1"/>
</dbReference>
<dbReference type="Pfam" id="PF13361">
    <property type="entry name" value="UvrD_C"/>
    <property type="match status" value="1"/>
</dbReference>
<dbReference type="InterPro" id="IPR013986">
    <property type="entry name" value="DExx_box_DNA_helicase_dom_sf"/>
</dbReference>
<evidence type="ECO:0000313" key="15">
    <source>
        <dbReference type="EMBL" id="MBY5956522.1"/>
    </source>
</evidence>
<feature type="domain" description="UvrD-like helicase C-terminal" evidence="14">
    <location>
        <begin position="294"/>
        <end position="574"/>
    </location>
</feature>
<keyword evidence="3 12" id="KW-0378">Hydrolase</keyword>
<name>A0A953HVG1_9BACT</name>
<evidence type="ECO:0000256" key="12">
    <source>
        <dbReference type="PROSITE-ProRule" id="PRU00560"/>
    </source>
</evidence>
<protein>
    <recommendedName>
        <fullName evidence="9">DNA 3'-5' helicase</fullName>
        <ecNumber evidence="9">5.6.2.4</ecNumber>
    </recommendedName>
    <alternativeName>
        <fullName evidence="10">DNA 3'-5' helicase II</fullName>
    </alternativeName>
</protein>
<keyword evidence="6" id="KW-0238">DNA-binding</keyword>
<gene>
    <name evidence="15" type="ORF">KUV50_00140</name>
</gene>
<evidence type="ECO:0000256" key="5">
    <source>
        <dbReference type="ARBA" id="ARBA00022840"/>
    </source>
</evidence>
<evidence type="ECO:0000259" key="14">
    <source>
        <dbReference type="PROSITE" id="PS51217"/>
    </source>
</evidence>
<dbReference type="GO" id="GO:0016787">
    <property type="term" value="F:hydrolase activity"/>
    <property type="evidence" value="ECO:0007669"/>
    <property type="project" value="UniProtKB-UniRule"/>
</dbReference>
<dbReference type="GO" id="GO:0000725">
    <property type="term" value="P:recombinational repair"/>
    <property type="evidence" value="ECO:0007669"/>
    <property type="project" value="TreeGrafter"/>
</dbReference>
<dbReference type="PROSITE" id="PS51217">
    <property type="entry name" value="UVRD_HELICASE_CTER"/>
    <property type="match status" value="1"/>
</dbReference>
<evidence type="ECO:0000256" key="2">
    <source>
        <dbReference type="ARBA" id="ARBA00022741"/>
    </source>
</evidence>
<keyword evidence="7" id="KW-0413">Isomerase</keyword>
<dbReference type="RefSeq" id="WP_222578046.1">
    <property type="nucleotide sequence ID" value="NZ_JAHVHU010000001.1"/>
</dbReference>
<evidence type="ECO:0000256" key="3">
    <source>
        <dbReference type="ARBA" id="ARBA00022801"/>
    </source>
</evidence>
<evidence type="ECO:0000313" key="16">
    <source>
        <dbReference type="Proteomes" id="UP000753961"/>
    </source>
</evidence>
<dbReference type="GO" id="GO:0003677">
    <property type="term" value="F:DNA binding"/>
    <property type="evidence" value="ECO:0007669"/>
    <property type="project" value="UniProtKB-KW"/>
</dbReference>
<evidence type="ECO:0000256" key="10">
    <source>
        <dbReference type="ARBA" id="ARBA00034923"/>
    </source>
</evidence>
<sequence>MSDILSGLNEIQKKAVSQIDGPVMVIAGPGSGKTRVLTFRIAYMIQQGISPHNILALTFTNKAAREMKDRIEKVLQGNVAGLWSGTFHSLFARILRIEAEHIGYPTSFTIYDTDDSKSLLRTIVKELNLKKDDYPANQLLSRISSLKSNLITPRTYEQDEKLMNSDKIANRRAFHKIYSRYVARCKQAGAMDFDDLLYRLYELFQKKPDILTKYRERFKYILVDEFQDTNFLQYAIIRKLSKYPGSPKNICIVGDDAQSIYAFRGATIDNILDFEKDFKSAQVFKLEQNYRSTPHIVAAANEVIAKNRRQIEKKIWTSQGEGEKIRILKTVSDNEEGKRIADQIMEYKNRYHVPNQEIAILYRTNAQSRVFEDYLRRYNIPYRIYGGLSFYQRKEIKDLLAYLRLLINPSDEEAFKRVVNYPKRGIGNTTMDKVMEHRTREGTDLYTAAQTAPLSPRARTQLNKFLKVIRAGINKNETAGAYEAAEYVANASGIIKTFKDENTTESLNRLENIEALLNGIKDFMDEDEVSELGIEVEERTLAAYIQHIALLTDQDNDSEAEEKITLMSIHGAKGLEFDAIFVVGLEENLFPSFMSMENEKDIDEERRLFYVAITRARKYLTLSFSNSRYRYGKVVYNRPSRFLEEINAENYDNPNTVFGKTSFAGGGAETTTPSARTRFKPIKKKKTIVAPADFTPASSDEIKEGMEVIHQKFGKGKVLKIDGRNDSRVATIYFNEIDTPQRRIMLKFAKLQIV</sequence>
<dbReference type="PROSITE" id="PS51198">
    <property type="entry name" value="UVRD_HELICASE_ATP_BIND"/>
    <property type="match status" value="1"/>
</dbReference>
<dbReference type="GO" id="GO:0033202">
    <property type="term" value="C:DNA helicase complex"/>
    <property type="evidence" value="ECO:0007669"/>
    <property type="project" value="TreeGrafter"/>
</dbReference>
<proteinExistence type="inferred from homology"/>
<dbReference type="GO" id="GO:0005829">
    <property type="term" value="C:cytosol"/>
    <property type="evidence" value="ECO:0007669"/>
    <property type="project" value="TreeGrafter"/>
</dbReference>
<dbReference type="InterPro" id="IPR014017">
    <property type="entry name" value="DNA_helicase_UvrD-like_C"/>
</dbReference>
<keyword evidence="4 12" id="KW-0347">Helicase</keyword>
<dbReference type="EMBL" id="JAHVHU010000001">
    <property type="protein sequence ID" value="MBY5956522.1"/>
    <property type="molecule type" value="Genomic_DNA"/>
</dbReference>
<dbReference type="PANTHER" id="PTHR11070:SF2">
    <property type="entry name" value="ATP-DEPENDENT DNA HELICASE SRS2"/>
    <property type="match status" value="1"/>
</dbReference>
<comment type="similarity">
    <text evidence="1">Belongs to the helicase family. UvrD subfamily.</text>
</comment>
<organism evidence="15 16">
    <name type="scientific">Membranihabitans marinus</name>
    <dbReference type="NCBI Taxonomy" id="1227546"/>
    <lineage>
        <taxon>Bacteria</taxon>
        <taxon>Pseudomonadati</taxon>
        <taxon>Bacteroidota</taxon>
        <taxon>Saprospiria</taxon>
        <taxon>Saprospirales</taxon>
        <taxon>Saprospiraceae</taxon>
        <taxon>Membranihabitans</taxon>
    </lineage>
</organism>
<evidence type="ECO:0000259" key="13">
    <source>
        <dbReference type="PROSITE" id="PS51198"/>
    </source>
</evidence>
<evidence type="ECO:0000256" key="4">
    <source>
        <dbReference type="ARBA" id="ARBA00022806"/>
    </source>
</evidence>
<feature type="domain" description="UvrD-like helicase ATP-binding" evidence="13">
    <location>
        <begin position="6"/>
        <end position="293"/>
    </location>
</feature>